<evidence type="ECO:0000259" key="6">
    <source>
        <dbReference type="SMART" id="SM01086"/>
    </source>
</evidence>
<sequence>MVVSMRSIVLVAAIICAIDDTNKSSSSSSSSSSRFAEAFSSPVVLSSRQGQLLPSSSFTGKVSVHDGQNKLKQTATATARNSRRAGASLSMAIERMSNDCVAAIQKSHEIGKAIGLKTLKNEIMFVGMIANPERAARTLQRYKLDDYDEIEVSAIKTLKFKKEDLDPDPGFNGDNNLNEPLPFSEEVRILLTKACTIADRLEAPNGAVRSEHVLLALMGYDNGRKIETVPVMDLLRTIPALKKVNTETGGFTVTQFCSDLVNALPMTPISSPGDDLVVKDTVVVGGSQAAGGSTTTLNDVGVDMTQMALDGKLDMVFGRDKEIRSALRTLGRRRKNNPCLIGDPGVGKTAIAEGVAQVLANGLLEVQNAQKDSNPISNLGSKIGDFVTGGSKMDSKDAQNEDEEVFVNQLPPCPASLMGARVISIDLAGLVAGTSNRGDFEKKMKNLIKEASESNVILFVDEIHNLIGTGGGGDGAMNAANLLKPALARGELRMMGATTTPEYRKYIEKDGALERRFQPLDVKEPSVYETLDILGAISPKYEEFHGVKYTYNGLVAAAKLSNRYINDRFLPDKAIDMIDEAGSMVKMAEDGETFYVTEDSIQTVVADITGIPVGKLDTGEKQRLKNLEEELEKRIKGQSPAVRSVAKSIRRARSGMRDGKRPVASLLFCGPTGVGKTELCKSLADTYYGDEKNMVRIDMSEYMDRFSTSRLIGAPPGYVGYEEGGQLTEAVRRNPHSVILFDELEKAHEDVLNLLLQVMDEGTLTDGKGRTVSFKNNIFVMTSNIGSKNIVEAARSMSQEVEESQLTSDVVKVALEEAMRPEFLNRIDEIIVFSPLPYDQLKAISRNLIDNTIKRVADDSSITLTVSDNIAEVVTREALGGASIYGARPIRRAVQRYLEDTMAEAIMSDFIQEGDAATVNLKDPNSGNGVIEIRRELDGETFLIDVDEDAGISKESLDYSAAYGEVPNLDEPPEQEPGAFQ</sequence>
<accession>A0A7S4AI76</accession>
<dbReference type="InterPro" id="IPR041546">
    <property type="entry name" value="ClpA/ClpB_AAA_lid"/>
</dbReference>
<dbReference type="PROSITE" id="PS00871">
    <property type="entry name" value="CLPAB_2"/>
    <property type="match status" value="1"/>
</dbReference>
<dbReference type="InterPro" id="IPR003959">
    <property type="entry name" value="ATPase_AAA_core"/>
</dbReference>
<dbReference type="PANTHER" id="PTHR11638:SF18">
    <property type="entry name" value="HEAT SHOCK PROTEIN 104"/>
    <property type="match status" value="1"/>
</dbReference>
<dbReference type="Gene3D" id="3.40.50.300">
    <property type="entry name" value="P-loop containing nucleotide triphosphate hydrolases"/>
    <property type="match status" value="2"/>
</dbReference>
<dbReference type="CDD" id="cd19499">
    <property type="entry name" value="RecA-like_ClpB_Hsp104-like"/>
    <property type="match status" value="1"/>
</dbReference>
<reference evidence="7" key="1">
    <citation type="submission" date="2021-01" db="EMBL/GenBank/DDBJ databases">
        <authorList>
            <person name="Corre E."/>
            <person name="Pelletier E."/>
            <person name="Niang G."/>
            <person name="Scheremetjew M."/>
            <person name="Finn R."/>
            <person name="Kale V."/>
            <person name="Holt S."/>
            <person name="Cochrane G."/>
            <person name="Meng A."/>
            <person name="Brown T."/>
            <person name="Cohen L."/>
        </authorList>
    </citation>
    <scope>NUCLEOTIDE SEQUENCE</scope>
    <source>
        <strain evidence="7">10249 10 AB</strain>
    </source>
</reference>
<dbReference type="SMART" id="SM01086">
    <property type="entry name" value="ClpB_D2-small"/>
    <property type="match status" value="1"/>
</dbReference>
<dbReference type="Gene3D" id="1.10.8.60">
    <property type="match status" value="2"/>
</dbReference>
<dbReference type="FunFam" id="3.40.50.300:FF:000025">
    <property type="entry name" value="ATP-dependent Clp protease subunit"/>
    <property type="match status" value="1"/>
</dbReference>
<evidence type="ECO:0000313" key="7">
    <source>
        <dbReference type="EMBL" id="CAE0716576.1"/>
    </source>
</evidence>
<keyword evidence="3" id="KW-0067">ATP-binding</keyword>
<dbReference type="InterPro" id="IPR019489">
    <property type="entry name" value="Clp_ATPase_C"/>
</dbReference>
<dbReference type="GO" id="GO:0005737">
    <property type="term" value="C:cytoplasm"/>
    <property type="evidence" value="ECO:0007669"/>
    <property type="project" value="TreeGrafter"/>
</dbReference>
<dbReference type="InterPro" id="IPR036628">
    <property type="entry name" value="Clp_N_dom_sf"/>
</dbReference>
<dbReference type="InterPro" id="IPR028299">
    <property type="entry name" value="ClpA/B_CS2"/>
</dbReference>
<evidence type="ECO:0000256" key="3">
    <source>
        <dbReference type="ARBA" id="ARBA00022840"/>
    </source>
</evidence>
<dbReference type="Pfam" id="PF17871">
    <property type="entry name" value="AAA_lid_9"/>
    <property type="match status" value="1"/>
</dbReference>
<gene>
    <name evidence="7" type="ORF">PAUS00366_LOCUS9328</name>
</gene>
<dbReference type="InterPro" id="IPR001270">
    <property type="entry name" value="ClpA/B"/>
</dbReference>
<dbReference type="InterPro" id="IPR027417">
    <property type="entry name" value="P-loop_NTPase"/>
</dbReference>
<feature type="domain" description="AAA+ ATPase" evidence="5">
    <location>
        <begin position="334"/>
        <end position="526"/>
    </location>
</feature>
<dbReference type="EMBL" id="HBIX01012538">
    <property type="protein sequence ID" value="CAE0716576.1"/>
    <property type="molecule type" value="Transcribed_RNA"/>
</dbReference>
<dbReference type="CDD" id="cd00009">
    <property type="entry name" value="AAA"/>
    <property type="match status" value="1"/>
</dbReference>
<dbReference type="Pfam" id="PF00004">
    <property type="entry name" value="AAA"/>
    <property type="match status" value="1"/>
</dbReference>
<dbReference type="PRINTS" id="PR00300">
    <property type="entry name" value="CLPPROTEASEA"/>
</dbReference>
<dbReference type="Pfam" id="PF07724">
    <property type="entry name" value="AAA_2"/>
    <property type="match status" value="1"/>
</dbReference>
<feature type="domain" description="AAA+ ATPase" evidence="5">
    <location>
        <begin position="662"/>
        <end position="837"/>
    </location>
</feature>
<name>A0A7S4AI76_9STRA</name>
<dbReference type="Pfam" id="PF10431">
    <property type="entry name" value="ClpB_D2-small"/>
    <property type="match status" value="1"/>
</dbReference>
<evidence type="ECO:0000256" key="2">
    <source>
        <dbReference type="ARBA" id="ARBA00022741"/>
    </source>
</evidence>
<evidence type="ECO:0008006" key="8">
    <source>
        <dbReference type="Google" id="ProtNLM"/>
    </source>
</evidence>
<dbReference type="SUPFAM" id="SSF52540">
    <property type="entry name" value="P-loop containing nucleoside triphosphate hydrolases"/>
    <property type="match status" value="2"/>
</dbReference>
<keyword evidence="4" id="KW-0143">Chaperone</keyword>
<keyword evidence="1" id="KW-0677">Repeat</keyword>
<keyword evidence="2" id="KW-0547">Nucleotide-binding</keyword>
<dbReference type="GO" id="GO:0005524">
    <property type="term" value="F:ATP binding"/>
    <property type="evidence" value="ECO:0007669"/>
    <property type="project" value="UniProtKB-KW"/>
</dbReference>
<dbReference type="GO" id="GO:0034605">
    <property type="term" value="P:cellular response to heat"/>
    <property type="evidence" value="ECO:0007669"/>
    <property type="project" value="TreeGrafter"/>
</dbReference>
<evidence type="ECO:0000256" key="1">
    <source>
        <dbReference type="ARBA" id="ARBA00022737"/>
    </source>
</evidence>
<evidence type="ECO:0000259" key="5">
    <source>
        <dbReference type="SMART" id="SM00382"/>
    </source>
</evidence>
<dbReference type="InterPro" id="IPR003593">
    <property type="entry name" value="AAA+_ATPase"/>
</dbReference>
<organism evidence="7">
    <name type="scientific">Pseudo-nitzschia australis</name>
    <dbReference type="NCBI Taxonomy" id="44445"/>
    <lineage>
        <taxon>Eukaryota</taxon>
        <taxon>Sar</taxon>
        <taxon>Stramenopiles</taxon>
        <taxon>Ochrophyta</taxon>
        <taxon>Bacillariophyta</taxon>
        <taxon>Bacillariophyceae</taxon>
        <taxon>Bacillariophycidae</taxon>
        <taxon>Bacillariales</taxon>
        <taxon>Bacillariaceae</taxon>
        <taxon>Pseudo-nitzschia</taxon>
    </lineage>
</organism>
<dbReference type="AlphaFoldDB" id="A0A7S4AI76"/>
<dbReference type="GO" id="GO:0016887">
    <property type="term" value="F:ATP hydrolysis activity"/>
    <property type="evidence" value="ECO:0007669"/>
    <property type="project" value="InterPro"/>
</dbReference>
<evidence type="ECO:0000256" key="4">
    <source>
        <dbReference type="ARBA" id="ARBA00023186"/>
    </source>
</evidence>
<dbReference type="PANTHER" id="PTHR11638">
    <property type="entry name" value="ATP-DEPENDENT CLP PROTEASE"/>
    <property type="match status" value="1"/>
</dbReference>
<dbReference type="Gene3D" id="1.10.1780.10">
    <property type="entry name" value="Clp, N-terminal domain"/>
    <property type="match status" value="1"/>
</dbReference>
<dbReference type="InterPro" id="IPR050130">
    <property type="entry name" value="ClpA_ClpB"/>
</dbReference>
<dbReference type="SMART" id="SM00382">
    <property type="entry name" value="AAA"/>
    <property type="match status" value="2"/>
</dbReference>
<protein>
    <recommendedName>
        <fullName evidence="8">Clp R domain-containing protein</fullName>
    </recommendedName>
</protein>
<proteinExistence type="predicted"/>
<feature type="domain" description="Clp ATPase C-terminal" evidence="6">
    <location>
        <begin position="836"/>
        <end position="931"/>
    </location>
</feature>